<sequence>MRSSTSILAAIMLAFGLIAQITAQSSTMSNSSMSTMSTSTKSSASSSSTESGSAATGTQGFPPQTGGNSGSGDAGGGTSGGTANTSSATPSSTKSGAGMVAVVDYTFVGSAAVGAIVVGLTVVLQGAQSTPTEDITFEEHQRRREWNRPPLRDLFPRVPAAALERVLDLCIARPFTYNLSQSKIWNARHLTSVVVAHVRHAYSDYDKLLREQQVERFEARHRTAERVWKVLKEWCPWDESNEVLERCFRVTLLRPEERQPADAEWDPMDIDDYEEPECVNESDFVGDPMEID</sequence>
<feature type="compositionally biased region" description="Low complexity" evidence="1">
    <location>
        <begin position="29"/>
        <end position="66"/>
    </location>
</feature>
<organism evidence="4 5">
    <name type="scientific">Friedmanniomyces endolithicus</name>
    <dbReference type="NCBI Taxonomy" id="329885"/>
    <lineage>
        <taxon>Eukaryota</taxon>
        <taxon>Fungi</taxon>
        <taxon>Dikarya</taxon>
        <taxon>Ascomycota</taxon>
        <taxon>Pezizomycotina</taxon>
        <taxon>Dothideomycetes</taxon>
        <taxon>Dothideomycetidae</taxon>
        <taxon>Mycosphaerellales</taxon>
        <taxon>Teratosphaeriaceae</taxon>
        <taxon>Friedmanniomyces</taxon>
    </lineage>
</organism>
<dbReference type="OrthoDB" id="5381833at2759"/>
<feature type="chain" id="PRO_5020528618" description="DUF2293 domain-containing protein" evidence="2">
    <location>
        <begin position="24"/>
        <end position="292"/>
    </location>
</feature>
<keyword evidence="2" id="KW-0732">Signal</keyword>
<feature type="domain" description="DUF2293" evidence="3">
    <location>
        <begin position="151"/>
        <end position="234"/>
    </location>
</feature>
<evidence type="ECO:0000256" key="2">
    <source>
        <dbReference type="SAM" id="SignalP"/>
    </source>
</evidence>
<evidence type="ECO:0000259" key="3">
    <source>
        <dbReference type="Pfam" id="PF10056"/>
    </source>
</evidence>
<name>A0A4U0UT97_9PEZI</name>
<proteinExistence type="predicted"/>
<evidence type="ECO:0000256" key="1">
    <source>
        <dbReference type="SAM" id="MobiDB-lite"/>
    </source>
</evidence>
<feature type="region of interest" description="Disordered" evidence="1">
    <location>
        <begin position="29"/>
        <end position="95"/>
    </location>
</feature>
<evidence type="ECO:0000313" key="5">
    <source>
        <dbReference type="Proteomes" id="UP000310066"/>
    </source>
</evidence>
<comment type="caution">
    <text evidence="4">The sequence shown here is derived from an EMBL/GenBank/DDBJ whole genome shotgun (WGS) entry which is preliminary data.</text>
</comment>
<reference evidence="4 5" key="1">
    <citation type="submission" date="2017-03" db="EMBL/GenBank/DDBJ databases">
        <title>Genomes of endolithic fungi from Antarctica.</title>
        <authorList>
            <person name="Coleine C."/>
            <person name="Masonjones S."/>
            <person name="Stajich J.E."/>
        </authorList>
    </citation>
    <scope>NUCLEOTIDE SEQUENCE [LARGE SCALE GENOMIC DNA]</scope>
    <source>
        <strain evidence="4 5">CCFEE 5311</strain>
    </source>
</reference>
<dbReference type="InterPro" id="IPR018744">
    <property type="entry name" value="DUF2293"/>
</dbReference>
<feature type="signal peptide" evidence="2">
    <location>
        <begin position="1"/>
        <end position="23"/>
    </location>
</feature>
<evidence type="ECO:0000313" key="4">
    <source>
        <dbReference type="EMBL" id="TKA39214.1"/>
    </source>
</evidence>
<dbReference type="EMBL" id="NAJP01000040">
    <property type="protein sequence ID" value="TKA39214.1"/>
    <property type="molecule type" value="Genomic_DNA"/>
</dbReference>
<dbReference type="Proteomes" id="UP000310066">
    <property type="component" value="Unassembled WGS sequence"/>
</dbReference>
<accession>A0A4U0UT97</accession>
<dbReference type="AlphaFoldDB" id="A0A4U0UT97"/>
<feature type="compositionally biased region" description="Gly residues" evidence="1">
    <location>
        <begin position="67"/>
        <end position="80"/>
    </location>
</feature>
<dbReference type="Pfam" id="PF10056">
    <property type="entry name" value="DUF2293"/>
    <property type="match status" value="1"/>
</dbReference>
<gene>
    <name evidence="4" type="ORF">B0A54_08523</name>
</gene>
<feature type="compositionally biased region" description="Low complexity" evidence="1">
    <location>
        <begin position="81"/>
        <end position="95"/>
    </location>
</feature>
<protein>
    <recommendedName>
        <fullName evidence="3">DUF2293 domain-containing protein</fullName>
    </recommendedName>
</protein>